<reference evidence="9" key="1">
    <citation type="journal article" date="2015" name="BMC Genomics">
        <title>Genomic and transcriptomic analysis of the endophytic fungus Pestalotiopsis fici reveals its lifestyle and high potential for synthesis of natural products.</title>
        <authorList>
            <person name="Wang X."/>
            <person name="Zhang X."/>
            <person name="Liu L."/>
            <person name="Xiang M."/>
            <person name="Wang W."/>
            <person name="Sun X."/>
            <person name="Che Y."/>
            <person name="Guo L."/>
            <person name="Liu G."/>
            <person name="Guo L."/>
            <person name="Wang C."/>
            <person name="Yin W.B."/>
            <person name="Stadler M."/>
            <person name="Zhang X."/>
            <person name="Liu X."/>
        </authorList>
    </citation>
    <scope>NUCLEOTIDE SEQUENCE [LARGE SCALE GENOMIC DNA]</scope>
    <source>
        <strain evidence="9">W106-1 / CGMCC3.15140</strain>
    </source>
</reference>
<dbReference type="Proteomes" id="UP000030651">
    <property type="component" value="Unassembled WGS sequence"/>
</dbReference>
<dbReference type="PRINTS" id="PR00385">
    <property type="entry name" value="P450"/>
</dbReference>
<dbReference type="SUPFAM" id="SSF48264">
    <property type="entry name" value="Cytochrome P450"/>
    <property type="match status" value="1"/>
</dbReference>
<dbReference type="OrthoDB" id="3945418at2759"/>
<keyword evidence="6" id="KW-0560">Oxidoreductase</keyword>
<dbReference type="eggNOG" id="KOG0158">
    <property type="taxonomic scope" value="Eukaryota"/>
</dbReference>
<gene>
    <name evidence="8" type="ORF">PFICI_15052</name>
</gene>
<keyword evidence="2 5" id="KW-0349">Heme</keyword>
<dbReference type="InterPro" id="IPR050121">
    <property type="entry name" value="Cytochrome_P450_monoxygenase"/>
</dbReference>
<evidence type="ECO:0008006" key="10">
    <source>
        <dbReference type="Google" id="ProtNLM"/>
    </source>
</evidence>
<dbReference type="GO" id="GO:0005506">
    <property type="term" value="F:iron ion binding"/>
    <property type="evidence" value="ECO:0007669"/>
    <property type="project" value="InterPro"/>
</dbReference>
<evidence type="ECO:0000313" key="8">
    <source>
        <dbReference type="EMBL" id="ETS73447.1"/>
    </source>
</evidence>
<dbReference type="InterPro" id="IPR036396">
    <property type="entry name" value="Cyt_P450_sf"/>
</dbReference>
<feature type="transmembrane region" description="Helical" evidence="7">
    <location>
        <begin position="26"/>
        <end position="49"/>
    </location>
</feature>
<dbReference type="InterPro" id="IPR001128">
    <property type="entry name" value="Cyt_P450"/>
</dbReference>
<dbReference type="InParanoid" id="W3WJX2"/>
<keyword evidence="6" id="KW-0503">Monooxygenase</keyword>
<keyword evidence="9" id="KW-1185">Reference proteome</keyword>
<feature type="binding site" description="axial binding residue" evidence="5">
    <location>
        <position position="474"/>
    </location>
    <ligand>
        <name>heme</name>
        <dbReference type="ChEBI" id="CHEBI:30413"/>
    </ligand>
    <ligandPart>
        <name>Fe</name>
        <dbReference type="ChEBI" id="CHEBI:18248"/>
    </ligandPart>
</feature>
<dbReference type="InterPro" id="IPR017972">
    <property type="entry name" value="Cyt_P450_CS"/>
</dbReference>
<dbReference type="PANTHER" id="PTHR24305:SF231">
    <property type="entry name" value="P450, PUTATIVE (EUROFUNG)-RELATED"/>
    <property type="match status" value="1"/>
</dbReference>
<proteinExistence type="inferred from homology"/>
<name>W3WJX2_PESFW</name>
<dbReference type="Pfam" id="PF00067">
    <property type="entry name" value="p450"/>
    <property type="match status" value="1"/>
</dbReference>
<dbReference type="OMA" id="FHIRELH"/>
<sequence length="534" mass="60792">MFKDISSPWDRILQSWIHDVRSPGTMIFVFFPLGFALYQFVVIIYRLYWSPIAKFPGPKLAASTYWYEAYYDFISKGGGQFTFQIKRLHEEYGPVVRITPDELHIDDPDYYDEVFCNSHSSRPIDKMERFRYRLNHPDSTLSTTSAEDHKARRAALAPFFSSSRVRSYNGDLQAIMERISHRLATEFAGTDRVIHVTHMWASLTADMIMELAFGHSSRLRDAPDFRSPVPEAMSNIAYLAHYATHFPIIGIMIKFLPDALMNMLAPAARPLLEFRSDMRKHLQQIKSEAVSGAEKAAGTTIFHDILYSNLPPADKSLERLTQEAILVNGAGIETTTWTLTVATAHILLNPIINEKLSAELRAAMPDPTDILPSEKLENLPYLNAVVMESLRLSFGSVQRLPRINRLFGLEYHDQHIPPNVPVAMDAFHMHMNEKIFPDPSEFKPERWLDDPKAPDSLKPLSKYLVSFSRGSRGCVGKNLAMMELHVALATLFRRHELELYETTKEDVEFAVDLVKPAPKPSSKGVRVLVKDARL</sequence>
<keyword evidence="7" id="KW-1133">Transmembrane helix</keyword>
<dbReference type="GO" id="GO:0020037">
    <property type="term" value="F:heme binding"/>
    <property type="evidence" value="ECO:0007669"/>
    <property type="project" value="InterPro"/>
</dbReference>
<keyword evidence="7" id="KW-0472">Membrane</keyword>
<keyword evidence="4 5" id="KW-0408">Iron</keyword>
<evidence type="ECO:0000313" key="9">
    <source>
        <dbReference type="Proteomes" id="UP000030651"/>
    </source>
</evidence>
<keyword evidence="7" id="KW-0812">Transmembrane</keyword>
<dbReference type="GeneID" id="19280065"/>
<dbReference type="GO" id="GO:0016705">
    <property type="term" value="F:oxidoreductase activity, acting on paired donors, with incorporation or reduction of molecular oxygen"/>
    <property type="evidence" value="ECO:0007669"/>
    <property type="project" value="InterPro"/>
</dbReference>
<dbReference type="GO" id="GO:0004497">
    <property type="term" value="F:monooxygenase activity"/>
    <property type="evidence" value="ECO:0007669"/>
    <property type="project" value="UniProtKB-KW"/>
</dbReference>
<dbReference type="EMBL" id="KI912122">
    <property type="protein sequence ID" value="ETS73447.1"/>
    <property type="molecule type" value="Genomic_DNA"/>
</dbReference>
<dbReference type="AlphaFoldDB" id="W3WJX2"/>
<evidence type="ECO:0000256" key="6">
    <source>
        <dbReference type="RuleBase" id="RU000461"/>
    </source>
</evidence>
<comment type="cofactor">
    <cofactor evidence="1 5">
        <name>heme</name>
        <dbReference type="ChEBI" id="CHEBI:30413"/>
    </cofactor>
</comment>
<dbReference type="CDD" id="cd11062">
    <property type="entry name" value="CYP58-like"/>
    <property type="match status" value="1"/>
</dbReference>
<dbReference type="InterPro" id="IPR002401">
    <property type="entry name" value="Cyt_P450_E_grp-I"/>
</dbReference>
<evidence type="ECO:0000256" key="5">
    <source>
        <dbReference type="PIRSR" id="PIRSR602401-1"/>
    </source>
</evidence>
<dbReference type="KEGG" id="pfy:PFICI_15052"/>
<dbReference type="PROSITE" id="PS00086">
    <property type="entry name" value="CYTOCHROME_P450"/>
    <property type="match status" value="1"/>
</dbReference>
<accession>W3WJX2</accession>
<evidence type="ECO:0000256" key="4">
    <source>
        <dbReference type="ARBA" id="ARBA00023004"/>
    </source>
</evidence>
<dbReference type="RefSeq" id="XP_007841824.1">
    <property type="nucleotide sequence ID" value="XM_007843633.1"/>
</dbReference>
<evidence type="ECO:0000256" key="1">
    <source>
        <dbReference type="ARBA" id="ARBA00001971"/>
    </source>
</evidence>
<keyword evidence="3 5" id="KW-0479">Metal-binding</keyword>
<dbReference type="HOGENOM" id="CLU_001570_14_4_1"/>
<evidence type="ECO:0000256" key="2">
    <source>
        <dbReference type="ARBA" id="ARBA00022617"/>
    </source>
</evidence>
<protein>
    <recommendedName>
        <fullName evidence="10">Trichodiene oxygenase</fullName>
    </recommendedName>
</protein>
<evidence type="ECO:0000256" key="3">
    <source>
        <dbReference type="ARBA" id="ARBA00022723"/>
    </source>
</evidence>
<organism evidence="8 9">
    <name type="scientific">Pestalotiopsis fici (strain W106-1 / CGMCC3.15140)</name>
    <dbReference type="NCBI Taxonomy" id="1229662"/>
    <lineage>
        <taxon>Eukaryota</taxon>
        <taxon>Fungi</taxon>
        <taxon>Dikarya</taxon>
        <taxon>Ascomycota</taxon>
        <taxon>Pezizomycotina</taxon>
        <taxon>Sordariomycetes</taxon>
        <taxon>Xylariomycetidae</taxon>
        <taxon>Amphisphaeriales</taxon>
        <taxon>Sporocadaceae</taxon>
        <taxon>Pestalotiopsis</taxon>
    </lineage>
</organism>
<dbReference type="Gene3D" id="1.10.630.10">
    <property type="entry name" value="Cytochrome P450"/>
    <property type="match status" value="1"/>
</dbReference>
<dbReference type="PRINTS" id="PR00463">
    <property type="entry name" value="EP450I"/>
</dbReference>
<evidence type="ECO:0000256" key="7">
    <source>
        <dbReference type="SAM" id="Phobius"/>
    </source>
</evidence>
<comment type="similarity">
    <text evidence="6">Belongs to the cytochrome P450 family.</text>
</comment>
<dbReference type="PANTHER" id="PTHR24305">
    <property type="entry name" value="CYTOCHROME P450"/>
    <property type="match status" value="1"/>
</dbReference>